<name>A0A8X6FTM2_TRICU</name>
<evidence type="ECO:0000313" key="2">
    <source>
        <dbReference type="EMBL" id="GFQ87059.1"/>
    </source>
</evidence>
<protein>
    <submittedName>
        <fullName evidence="2">Uncharacterized protein</fullName>
    </submittedName>
</protein>
<accession>A0A8X6FTM2</accession>
<feature type="compositionally biased region" description="Basic and acidic residues" evidence="1">
    <location>
        <begin position="228"/>
        <end position="251"/>
    </location>
</feature>
<reference evidence="2" key="1">
    <citation type="submission" date="2020-07" db="EMBL/GenBank/DDBJ databases">
        <title>Multicomponent nature underlies the extraordinary mechanical properties of spider dragline silk.</title>
        <authorList>
            <person name="Kono N."/>
            <person name="Nakamura H."/>
            <person name="Mori M."/>
            <person name="Yoshida Y."/>
            <person name="Ohtoshi R."/>
            <person name="Malay A.D."/>
            <person name="Moran D.A.P."/>
            <person name="Tomita M."/>
            <person name="Numata K."/>
            <person name="Arakawa K."/>
        </authorList>
    </citation>
    <scope>NUCLEOTIDE SEQUENCE</scope>
</reference>
<feature type="non-terminal residue" evidence="2">
    <location>
        <position position="508"/>
    </location>
</feature>
<dbReference type="Proteomes" id="UP000887116">
    <property type="component" value="Unassembled WGS sequence"/>
</dbReference>
<evidence type="ECO:0000256" key="1">
    <source>
        <dbReference type="SAM" id="MobiDB-lite"/>
    </source>
</evidence>
<feature type="region of interest" description="Disordered" evidence="1">
    <location>
        <begin position="431"/>
        <end position="451"/>
    </location>
</feature>
<gene>
    <name evidence="2" type="primary">AVEN_36130_1</name>
    <name evidence="2" type="ORF">TNCT_725761</name>
</gene>
<dbReference type="OrthoDB" id="6437627at2759"/>
<dbReference type="EMBL" id="BMAO01033110">
    <property type="protein sequence ID" value="GFQ87059.1"/>
    <property type="molecule type" value="Genomic_DNA"/>
</dbReference>
<comment type="caution">
    <text evidence="2">The sequence shown here is derived from an EMBL/GenBank/DDBJ whole genome shotgun (WGS) entry which is preliminary data.</text>
</comment>
<feature type="compositionally biased region" description="Acidic residues" evidence="1">
    <location>
        <begin position="252"/>
        <end position="261"/>
    </location>
</feature>
<feature type="region of interest" description="Disordered" evidence="1">
    <location>
        <begin position="150"/>
        <end position="171"/>
    </location>
</feature>
<proteinExistence type="predicted"/>
<dbReference type="AlphaFoldDB" id="A0A8X6FTM2"/>
<organism evidence="2 3">
    <name type="scientific">Trichonephila clavata</name>
    <name type="common">Joro spider</name>
    <name type="synonym">Nephila clavata</name>
    <dbReference type="NCBI Taxonomy" id="2740835"/>
    <lineage>
        <taxon>Eukaryota</taxon>
        <taxon>Metazoa</taxon>
        <taxon>Ecdysozoa</taxon>
        <taxon>Arthropoda</taxon>
        <taxon>Chelicerata</taxon>
        <taxon>Arachnida</taxon>
        <taxon>Araneae</taxon>
        <taxon>Araneomorphae</taxon>
        <taxon>Entelegynae</taxon>
        <taxon>Araneoidea</taxon>
        <taxon>Nephilidae</taxon>
        <taxon>Trichonephila</taxon>
    </lineage>
</organism>
<sequence>MFIPKHFLFRISSPVPVPPAVHVSDRLPLPDADVVEESAETAVIENVAPRGPMVIKEGRKFVTNHFVHPLRIALSLPFMPVGKVLTEAVDGDKLKGHVKSEIVNINGKKLLLQRKVLKSLADDPSHLHVSVMSIQPIEDVNPEILKELEKEQETEDQFHEKGMKHKKEEDLEEKARKEIFLENPEKMDESSIAKESPLDQELLELEKSEAEAKKEVAIDVIPPAPAPDAEKTIKHEEEEKEIKEVEAKEEATETSEEDSSIDEFGIKKDVAVDELEIKNEDIEVVLAEEENKNKEIAEDNSDKVNKEEDKIVGAKDLFHLINRKSKDAVVDGIITEVEPDEKVFKIESQIKDKEVAESKTVEVEVKPIEEPNGLLEKADAEDKITDEEEKMILEEKDILDAHKVVDTEDKTTNEEEKIMLEDKGVLDAHRDVDTEEKITEEEEKLISEDKDAIDVHSAVDIEEKITEEEEKLKSKDKNVIDVHDVKDDAEKKDVKEIDFKILDHSEEE</sequence>
<feature type="region of interest" description="Disordered" evidence="1">
    <location>
        <begin position="223"/>
        <end position="262"/>
    </location>
</feature>
<evidence type="ECO:0000313" key="3">
    <source>
        <dbReference type="Proteomes" id="UP000887116"/>
    </source>
</evidence>
<keyword evidence="3" id="KW-1185">Reference proteome</keyword>